<evidence type="ECO:0000313" key="6">
    <source>
        <dbReference type="Proteomes" id="UP000011885"/>
    </source>
</evidence>
<dbReference type="GO" id="GO:0008168">
    <property type="term" value="F:methyltransferase activity"/>
    <property type="evidence" value="ECO:0007669"/>
    <property type="project" value="UniProtKB-KW"/>
</dbReference>
<evidence type="ECO:0000256" key="2">
    <source>
        <dbReference type="ARBA" id="ARBA00022679"/>
    </source>
</evidence>
<protein>
    <submittedName>
        <fullName evidence="5">Type 11 methyltransferase</fullName>
    </submittedName>
</protein>
<proteinExistence type="predicted"/>
<gene>
    <name evidence="5" type="ORF">RSSM_03826</name>
</gene>
<dbReference type="CDD" id="cd02440">
    <property type="entry name" value="AdoMet_MTases"/>
    <property type="match status" value="1"/>
</dbReference>
<name>M5TZU9_9BACT</name>
<keyword evidence="6" id="KW-1185">Reference proteome</keyword>
<keyword evidence="2 5" id="KW-0808">Transferase</keyword>
<dbReference type="SUPFAM" id="SSF53335">
    <property type="entry name" value="S-adenosyl-L-methionine-dependent methyltransferases"/>
    <property type="match status" value="1"/>
</dbReference>
<dbReference type="Gene3D" id="3.40.50.150">
    <property type="entry name" value="Vaccinia Virus protein VP39"/>
    <property type="match status" value="1"/>
</dbReference>
<reference evidence="5 6" key="1">
    <citation type="journal article" date="2013" name="Mar. Genomics">
        <title>Expression of sulfatases in Rhodopirellula baltica and the diversity of sulfatases in the genus Rhodopirellula.</title>
        <authorList>
            <person name="Wegner C.E."/>
            <person name="Richter-Heitmann T."/>
            <person name="Klindworth A."/>
            <person name="Klockow C."/>
            <person name="Richter M."/>
            <person name="Achstetter T."/>
            <person name="Glockner F.O."/>
            <person name="Harder J."/>
        </authorList>
    </citation>
    <scope>NUCLEOTIDE SEQUENCE [LARGE SCALE GENOMIC DNA]</scope>
    <source>
        <strain evidence="5 6">SM41</strain>
    </source>
</reference>
<evidence type="ECO:0000259" key="4">
    <source>
        <dbReference type="Pfam" id="PF13649"/>
    </source>
</evidence>
<organism evidence="5 6">
    <name type="scientific">Rhodopirellula sallentina SM41</name>
    <dbReference type="NCBI Taxonomy" id="1263870"/>
    <lineage>
        <taxon>Bacteria</taxon>
        <taxon>Pseudomonadati</taxon>
        <taxon>Planctomycetota</taxon>
        <taxon>Planctomycetia</taxon>
        <taxon>Pirellulales</taxon>
        <taxon>Pirellulaceae</taxon>
        <taxon>Rhodopirellula</taxon>
    </lineage>
</organism>
<dbReference type="Proteomes" id="UP000011885">
    <property type="component" value="Unassembled WGS sequence"/>
</dbReference>
<keyword evidence="1 5" id="KW-0489">Methyltransferase</keyword>
<dbReference type="RefSeq" id="WP_008681577.1">
    <property type="nucleotide sequence ID" value="NZ_ANOH01000263.1"/>
</dbReference>
<accession>M5TZU9</accession>
<keyword evidence="3" id="KW-0949">S-adenosyl-L-methionine</keyword>
<evidence type="ECO:0000313" key="5">
    <source>
        <dbReference type="EMBL" id="EMI54710.1"/>
    </source>
</evidence>
<comment type="caution">
    <text evidence="5">The sequence shown here is derived from an EMBL/GenBank/DDBJ whole genome shotgun (WGS) entry which is preliminary data.</text>
</comment>
<dbReference type="AlphaFoldDB" id="M5TZU9"/>
<dbReference type="EMBL" id="ANOH01000263">
    <property type="protein sequence ID" value="EMI54710.1"/>
    <property type="molecule type" value="Genomic_DNA"/>
</dbReference>
<feature type="domain" description="Methyltransferase" evidence="4">
    <location>
        <begin position="48"/>
        <end position="150"/>
    </location>
</feature>
<dbReference type="OrthoDB" id="9811589at2"/>
<evidence type="ECO:0000256" key="3">
    <source>
        <dbReference type="ARBA" id="ARBA00022691"/>
    </source>
</evidence>
<dbReference type="Gene3D" id="2.20.130.10">
    <property type="entry name" value="CAC2371-like domains"/>
    <property type="match status" value="1"/>
</dbReference>
<dbReference type="Pfam" id="PF13649">
    <property type="entry name" value="Methyltransf_25"/>
    <property type="match status" value="1"/>
</dbReference>
<dbReference type="PANTHER" id="PTHR43464:SF19">
    <property type="entry name" value="UBIQUINONE BIOSYNTHESIS O-METHYLTRANSFERASE, MITOCHONDRIAL"/>
    <property type="match status" value="1"/>
</dbReference>
<dbReference type="GO" id="GO:0032259">
    <property type="term" value="P:methylation"/>
    <property type="evidence" value="ECO:0007669"/>
    <property type="project" value="UniProtKB-KW"/>
</dbReference>
<dbReference type="PANTHER" id="PTHR43464">
    <property type="entry name" value="METHYLTRANSFERASE"/>
    <property type="match status" value="1"/>
</dbReference>
<evidence type="ECO:0000256" key="1">
    <source>
        <dbReference type="ARBA" id="ARBA00022603"/>
    </source>
</evidence>
<sequence length="267" mass="30433">MTEAFDLSSRYYDLLYRDKDYAQETEYLCNLIKRDCAIKNAPAPSSLLELGCGTGGHALWLTQRGCNVVGVDMSARMLERAEKRFASKTTKKVDPVAGFFKSHLGDIRSFRVNQKFDAVASLFHVASYQVSNSDVANYFQTASIHLKPGGLFVFDLWYGPAVLTQLPATRVKRVSDDQIDVVRIAEPKLIERENKVEVKYTIYVTDRKSQHTQRLEETHSMRYFFEPELDNLASQHGLEIASQEEWMTGETPSRATWGVVFTARKRD</sequence>
<dbReference type="InterPro" id="IPR029063">
    <property type="entry name" value="SAM-dependent_MTases_sf"/>
</dbReference>
<dbReference type="InterPro" id="IPR041698">
    <property type="entry name" value="Methyltransf_25"/>
</dbReference>